<evidence type="ECO:0000313" key="2">
    <source>
        <dbReference type="Proteomes" id="UP000016644"/>
    </source>
</evidence>
<protein>
    <submittedName>
        <fullName evidence="1">Uncharacterized protein</fullName>
    </submittedName>
</protein>
<proteinExistence type="predicted"/>
<accession>U2PHR3</accession>
<dbReference type="AlphaFoldDB" id="U2PHR3"/>
<reference evidence="1 2" key="1">
    <citation type="submission" date="2013-06" db="EMBL/GenBank/DDBJ databases">
        <authorList>
            <person name="Weinstock G."/>
            <person name="Sodergren E."/>
            <person name="Lobos E.A."/>
            <person name="Fulton L."/>
            <person name="Fulton R."/>
            <person name="Courtney L."/>
            <person name="Fronick C."/>
            <person name="O'Laughlin M."/>
            <person name="Godfrey J."/>
            <person name="Wilson R.M."/>
            <person name="Miner T."/>
            <person name="Farmer C."/>
            <person name="Delehaunty K."/>
            <person name="Cordes M."/>
            <person name="Minx P."/>
            <person name="Tomlinson C."/>
            <person name="Chen J."/>
            <person name="Wollam A."/>
            <person name="Pepin K.H."/>
            <person name="Bhonagiri V."/>
            <person name="Zhang X."/>
            <person name="Warren W."/>
            <person name="Mitreva M."/>
            <person name="Mardis E.R."/>
            <person name="Wilson R.K."/>
        </authorList>
    </citation>
    <scope>NUCLEOTIDE SEQUENCE [LARGE SCALE GENOMIC DNA]</scope>
    <source>
        <strain evidence="1 2">ATCC 14869</strain>
    </source>
</reference>
<dbReference type="Proteomes" id="UP000016644">
    <property type="component" value="Unassembled WGS sequence"/>
</dbReference>
<evidence type="ECO:0000313" key="1">
    <source>
        <dbReference type="EMBL" id="ERK43289.1"/>
    </source>
</evidence>
<sequence length="45" mass="5454">MEEKSSFQLSPIAYSQLTSNYLKWQRDCFYVIAFIMMMSVFEEFN</sequence>
<gene>
    <name evidence="1" type="ORF">HMPREF0495_01564</name>
</gene>
<dbReference type="HOGENOM" id="CLU_3201203_0_0_9"/>
<comment type="caution">
    <text evidence="1">The sequence shown here is derived from an EMBL/GenBank/DDBJ whole genome shotgun (WGS) entry which is preliminary data.</text>
</comment>
<name>U2PHR3_LEVBR</name>
<organism evidence="1 2">
    <name type="scientific">Levilactobacillus brevis ATCC 14869 = DSM 20054</name>
    <dbReference type="NCBI Taxonomy" id="649758"/>
    <lineage>
        <taxon>Bacteria</taxon>
        <taxon>Bacillati</taxon>
        <taxon>Bacillota</taxon>
        <taxon>Bacilli</taxon>
        <taxon>Lactobacillales</taxon>
        <taxon>Lactobacillaceae</taxon>
        <taxon>Levilactobacillus</taxon>
    </lineage>
</organism>
<dbReference type="EMBL" id="AWVK01000064">
    <property type="protein sequence ID" value="ERK43289.1"/>
    <property type="molecule type" value="Genomic_DNA"/>
</dbReference>